<evidence type="ECO:0000256" key="5">
    <source>
        <dbReference type="ARBA" id="ARBA00018512"/>
    </source>
</evidence>
<feature type="transmembrane region" description="Helical" evidence="14">
    <location>
        <begin position="274"/>
        <end position="293"/>
    </location>
</feature>
<evidence type="ECO:0000256" key="14">
    <source>
        <dbReference type="PIRNR" id="PIRNR028810"/>
    </source>
</evidence>
<comment type="pathway">
    <text evidence="2">Protein modification; protein glycosylation.</text>
</comment>
<feature type="transmembrane region" description="Helical" evidence="14">
    <location>
        <begin position="98"/>
        <end position="117"/>
    </location>
</feature>
<keyword evidence="11 14" id="KW-0472">Membrane</keyword>
<feature type="signal peptide" evidence="15">
    <location>
        <begin position="1"/>
        <end position="24"/>
    </location>
</feature>
<keyword evidence="8 14" id="KW-0812">Transmembrane</keyword>
<feature type="transmembrane region" description="Helical" evidence="14">
    <location>
        <begin position="148"/>
        <end position="167"/>
    </location>
</feature>
<feature type="chain" id="PRO_5043329422" description="Dol-P-Glc:Glc(2)Man(9)GlcNAc(2)-PP-Dol alpha-1,2-glucosyltransferase" evidence="15">
    <location>
        <begin position="25"/>
        <end position="467"/>
    </location>
</feature>
<evidence type="ECO:0000313" key="17">
    <source>
        <dbReference type="Proteomes" id="UP001489004"/>
    </source>
</evidence>
<dbReference type="PANTHER" id="PTHR12989:SF10">
    <property type="entry name" value="DOL-P-GLC:GLC(2)MAN(9)GLCNAC(2)-PP-DOL ALPHA-1,2-GLUCOSYLTRANSFERASE-RELATED"/>
    <property type="match status" value="1"/>
</dbReference>
<comment type="subcellular location">
    <subcellularLocation>
        <location evidence="1">Endoplasmic reticulum membrane</location>
        <topology evidence="1">Multi-pass membrane protein</topology>
    </subcellularLocation>
</comment>
<evidence type="ECO:0000256" key="15">
    <source>
        <dbReference type="SAM" id="SignalP"/>
    </source>
</evidence>
<organism evidence="16 17">
    <name type="scientific">[Myrmecia] bisecta</name>
    <dbReference type="NCBI Taxonomy" id="41462"/>
    <lineage>
        <taxon>Eukaryota</taxon>
        <taxon>Viridiplantae</taxon>
        <taxon>Chlorophyta</taxon>
        <taxon>core chlorophytes</taxon>
        <taxon>Trebouxiophyceae</taxon>
        <taxon>Trebouxiales</taxon>
        <taxon>Trebouxiaceae</taxon>
        <taxon>Myrmecia</taxon>
    </lineage>
</organism>
<keyword evidence="7" id="KW-0808">Transferase</keyword>
<evidence type="ECO:0000313" key="16">
    <source>
        <dbReference type="EMBL" id="KAK9824640.1"/>
    </source>
</evidence>
<name>A0AAW1QT13_9CHLO</name>
<evidence type="ECO:0000256" key="10">
    <source>
        <dbReference type="ARBA" id="ARBA00022989"/>
    </source>
</evidence>
<feature type="transmembrane region" description="Helical" evidence="14">
    <location>
        <begin position="314"/>
        <end position="332"/>
    </location>
</feature>
<dbReference type="AlphaFoldDB" id="A0AAW1QT13"/>
<evidence type="ECO:0000256" key="11">
    <source>
        <dbReference type="ARBA" id="ARBA00023136"/>
    </source>
</evidence>
<evidence type="ECO:0000256" key="9">
    <source>
        <dbReference type="ARBA" id="ARBA00022824"/>
    </source>
</evidence>
<dbReference type="InterPro" id="IPR016900">
    <property type="entry name" value="Alg10"/>
</dbReference>
<dbReference type="PANTHER" id="PTHR12989">
    <property type="entry name" value="ALPHA-1,2-GLUCOSYLTRANSFERASE ALG10"/>
    <property type="match status" value="1"/>
</dbReference>
<evidence type="ECO:0000256" key="7">
    <source>
        <dbReference type="ARBA" id="ARBA00022679"/>
    </source>
</evidence>
<reference evidence="16 17" key="1">
    <citation type="journal article" date="2024" name="Nat. Commun.">
        <title>Phylogenomics reveals the evolutionary origins of lichenization in chlorophyte algae.</title>
        <authorList>
            <person name="Puginier C."/>
            <person name="Libourel C."/>
            <person name="Otte J."/>
            <person name="Skaloud P."/>
            <person name="Haon M."/>
            <person name="Grisel S."/>
            <person name="Petersen M."/>
            <person name="Berrin J.G."/>
            <person name="Delaux P.M."/>
            <person name="Dal Grande F."/>
            <person name="Keller J."/>
        </authorList>
    </citation>
    <scope>NUCLEOTIDE SEQUENCE [LARGE SCALE GENOMIC DNA]</scope>
    <source>
        <strain evidence="16 17">SAG 2043</strain>
    </source>
</reference>
<feature type="transmembrane region" description="Helical" evidence="14">
    <location>
        <begin position="388"/>
        <end position="408"/>
    </location>
</feature>
<dbReference type="EC" id="2.4.1.256" evidence="4 14"/>
<keyword evidence="6 14" id="KW-0328">Glycosyltransferase</keyword>
<comment type="function">
    <text evidence="12">Dol-P-Glc:Glc(2)Man(9)GlcNAc(2)-PP-Dol alpha-1,2-glucosyltransferase that operates in the biosynthetic pathway of dolichol-linked oligosaccharides, the glycan precursors employed in protein asparagine (N)-glycosylation. The assembly of dolichol-linked oligosaccharides begins on the cytosolic side of the endoplasmic reticulum membrane and finishes in its lumen. The sequential addition of sugars to dolichol pyrophosphate produces dolichol-linked oligosaccharides containing fourteen sugars, including two GlcNAcs, nine mannoses and three glucoses. Once assembled, the oligosaccharide is transferred from the lipid to nascent proteins by oligosaccharyltransferases. In the lumen of the endoplasmic reticulum, adds the third and last glucose residue from dolichyl phosphate glucose (Dol-P-Glc) onto the lipid-linked oligosaccharide intermediate Glc(2)Man(9)GlcNAc(2)-PP-Dol to produce Glc(3)Man(9)GlcNAc(2)-PP-Dol.</text>
</comment>
<evidence type="ECO:0000256" key="13">
    <source>
        <dbReference type="ARBA" id="ARBA00048064"/>
    </source>
</evidence>
<dbReference type="Proteomes" id="UP001489004">
    <property type="component" value="Unassembled WGS sequence"/>
</dbReference>
<evidence type="ECO:0000256" key="3">
    <source>
        <dbReference type="ARBA" id="ARBA00010600"/>
    </source>
</evidence>
<evidence type="ECO:0000256" key="12">
    <source>
        <dbReference type="ARBA" id="ARBA00044727"/>
    </source>
</evidence>
<evidence type="ECO:0000256" key="6">
    <source>
        <dbReference type="ARBA" id="ARBA00022676"/>
    </source>
</evidence>
<comment type="caution">
    <text evidence="14">Lacks conserved residue(s) required for the propagation of feature annotation.</text>
</comment>
<sequence length="467" mass="52867">MSMNSHKPLIIAGCLLVPLIATVAFQISTYVPDPYMDEVFHVPQTAKYCRGQFMEWDPKITTFPGLYIFGTVYAWTLHRLESFYLGSASLEAACGTSALRSLNLLFAAACFLLAYLTHRELHPVSSDVTSAFTAAALALFPLHFFYTFLYYTDTGAAACVLAAYLACLRRRHHWSALAAAAATGFRQTNAVWAAFILAVGVMRECRWQTASGWACQTLRQQLRQLLSQAWQMKGQLVARLWSLALVPLAFAVFVNLNGGIVVGDRSAHVPVWHLAQPLYFVLYTASCLAPFHFHPARLWSFFKDSSRVAQAGTLRARVCLLLLVVLLAWAVQKGTLAHPYLLADNRHYTFYIWKNFFARHPAARFMLLPLYLYAGWSLWESLHSQQPALWMLALGLCTTATTVPAWLLEFRYFTVPAFLVLLHMRPMRVSQLAQTLALYMAVNAATLYMFLYRPFRWPDGSQARFLW</sequence>
<comment type="caution">
    <text evidence="16">The sequence shown here is derived from an EMBL/GenBank/DDBJ whole genome shotgun (WGS) entry which is preliminary data.</text>
</comment>
<dbReference type="PIRSF" id="PIRSF028810">
    <property type="entry name" value="Alpha1_2_glucosyltferase_Alg10"/>
    <property type="match status" value="1"/>
</dbReference>
<accession>A0AAW1QT13</accession>
<gene>
    <name evidence="16" type="ORF">WJX72_011988</name>
</gene>
<dbReference type="GO" id="GO:0106073">
    <property type="term" value="F:dolichyl pyrophosphate Glc2Man9GlcNAc2 alpha-1,2-glucosyltransferase activity"/>
    <property type="evidence" value="ECO:0007669"/>
    <property type="project" value="UniProtKB-UniRule"/>
</dbReference>
<dbReference type="Pfam" id="PF04922">
    <property type="entry name" value="DIE2_ALG10"/>
    <property type="match status" value="1"/>
</dbReference>
<dbReference type="GO" id="GO:0005789">
    <property type="term" value="C:endoplasmic reticulum membrane"/>
    <property type="evidence" value="ECO:0007669"/>
    <property type="project" value="UniProtKB-SubCell"/>
</dbReference>
<protein>
    <recommendedName>
        <fullName evidence="5 14">Dol-P-Glc:Glc(2)Man(9)GlcNAc(2)-PP-Dol alpha-1,2-glucosyltransferase</fullName>
        <ecNumber evidence="4 14">2.4.1.256</ecNumber>
    </recommendedName>
</protein>
<feature type="transmembrane region" description="Helical" evidence="14">
    <location>
        <begin position="240"/>
        <end position="262"/>
    </location>
</feature>
<evidence type="ECO:0000256" key="8">
    <source>
        <dbReference type="ARBA" id="ARBA00022692"/>
    </source>
</evidence>
<comment type="catalytic activity">
    <reaction evidence="13">
        <text>an alpha-D-Glc-(1-&gt;3)-alpha-D-Glc-(1-&gt;3)-alpha-D-Man-(1-&gt;2)-alpha-D-Man-(1-&gt;2)-alpha-D-Man-(1-&gt;3)-[alpha-D-Man-(1-&gt;2)-alpha-D-Man-(1-&gt;3)-[alpha-D-Man-(1-&gt;2)-alpha-D-Man-(1-&gt;6)]-alpha-D-Man-(1-&gt;6)]-beta-D-Man-(1-&gt;4)-beta-D-GlcNAc-(1-&gt;4)-alpha-D-GlcNAc-diphospho-di-trans,poly-cis-dolichol + a di-trans,poly-cis-dolichyl beta-D-glucosyl phosphate = a alpha-D-Glc-(1-&gt;2)-alpha-D-Glc-(1-&gt;3)-alpha-D-Glc-(1-&gt;3)-alpha-D-Man-(1-&gt;2)-alpha-D-Man-(1-&gt;2)-alpha-D-Man-(1-&gt;3)-[alpha-D-Man-(1-&gt;2)-alpha-D-Man-(1-&gt;3)-[alpha-D-Man-(1-&gt;2)-alpha-D-Man-(1-&gt;6)]-alpha-D-Man-(1-&gt;6)]-beta-D-Man-(1-&gt;4)-beta-D-GlcNAc-(1-&gt;4)-alpha-D-GlcNAc-diphospho-di-trans,poly-cis-dolichol + a di-trans,poly-cis-dolichyl phosphate + H(+)</text>
        <dbReference type="Rhea" id="RHEA:29543"/>
        <dbReference type="Rhea" id="RHEA-COMP:19498"/>
        <dbReference type="Rhea" id="RHEA-COMP:19502"/>
        <dbReference type="Rhea" id="RHEA-COMP:19512"/>
        <dbReference type="Rhea" id="RHEA-COMP:19522"/>
        <dbReference type="ChEBI" id="CHEBI:15378"/>
        <dbReference type="ChEBI" id="CHEBI:57525"/>
        <dbReference type="ChEBI" id="CHEBI:57683"/>
        <dbReference type="ChEBI" id="CHEBI:132522"/>
        <dbReference type="ChEBI" id="CHEBI:132523"/>
        <dbReference type="EC" id="2.4.1.256"/>
    </reaction>
    <physiologicalReaction direction="left-to-right" evidence="13">
        <dbReference type="Rhea" id="RHEA:29544"/>
    </physiologicalReaction>
</comment>
<keyword evidence="9" id="KW-0256">Endoplasmic reticulum</keyword>
<evidence type="ECO:0000256" key="1">
    <source>
        <dbReference type="ARBA" id="ARBA00004477"/>
    </source>
</evidence>
<keyword evidence="10 14" id="KW-1133">Transmembrane helix</keyword>
<comment type="similarity">
    <text evidence="3 14">Belongs to the ALG10 glucosyltransferase family.</text>
</comment>
<dbReference type="EMBL" id="JALJOR010000002">
    <property type="protein sequence ID" value="KAK9824640.1"/>
    <property type="molecule type" value="Genomic_DNA"/>
</dbReference>
<dbReference type="GO" id="GO:0006488">
    <property type="term" value="P:dolichol-linked oligosaccharide biosynthetic process"/>
    <property type="evidence" value="ECO:0007669"/>
    <property type="project" value="UniProtKB-UniRule"/>
</dbReference>
<feature type="transmembrane region" description="Helical" evidence="14">
    <location>
        <begin position="362"/>
        <end position="379"/>
    </location>
</feature>
<keyword evidence="15" id="KW-0732">Signal</keyword>
<proteinExistence type="inferred from homology"/>
<evidence type="ECO:0000256" key="4">
    <source>
        <dbReference type="ARBA" id="ARBA00011967"/>
    </source>
</evidence>
<feature type="transmembrane region" description="Helical" evidence="14">
    <location>
        <begin position="428"/>
        <end position="451"/>
    </location>
</feature>
<keyword evidence="17" id="KW-1185">Reference proteome</keyword>
<evidence type="ECO:0000256" key="2">
    <source>
        <dbReference type="ARBA" id="ARBA00004922"/>
    </source>
</evidence>